<gene>
    <name evidence="1" type="ORF">RPERSI_LOCUS13006</name>
</gene>
<proteinExistence type="predicted"/>
<dbReference type="Proteomes" id="UP000789920">
    <property type="component" value="Unassembled WGS sequence"/>
</dbReference>
<feature type="non-terminal residue" evidence="1">
    <location>
        <position position="1"/>
    </location>
</feature>
<sequence length="48" mass="5791">RQTIKDMSDKDLDKFLEIYNSNKTESVEFYNWKISTGLSFEDIRNENQ</sequence>
<protein>
    <submittedName>
        <fullName evidence="1">14632_t:CDS:1</fullName>
    </submittedName>
</protein>
<organism evidence="1 2">
    <name type="scientific">Racocetra persica</name>
    <dbReference type="NCBI Taxonomy" id="160502"/>
    <lineage>
        <taxon>Eukaryota</taxon>
        <taxon>Fungi</taxon>
        <taxon>Fungi incertae sedis</taxon>
        <taxon>Mucoromycota</taxon>
        <taxon>Glomeromycotina</taxon>
        <taxon>Glomeromycetes</taxon>
        <taxon>Diversisporales</taxon>
        <taxon>Gigasporaceae</taxon>
        <taxon>Racocetra</taxon>
    </lineage>
</organism>
<evidence type="ECO:0000313" key="1">
    <source>
        <dbReference type="EMBL" id="CAG8739510.1"/>
    </source>
</evidence>
<dbReference type="EMBL" id="CAJVQC010028407">
    <property type="protein sequence ID" value="CAG8739510.1"/>
    <property type="molecule type" value="Genomic_DNA"/>
</dbReference>
<comment type="caution">
    <text evidence="1">The sequence shown here is derived from an EMBL/GenBank/DDBJ whole genome shotgun (WGS) entry which is preliminary data.</text>
</comment>
<evidence type="ECO:0000313" key="2">
    <source>
        <dbReference type="Proteomes" id="UP000789920"/>
    </source>
</evidence>
<accession>A0ACA9Q6G1</accession>
<name>A0ACA9Q6G1_9GLOM</name>
<reference evidence="1" key="1">
    <citation type="submission" date="2021-06" db="EMBL/GenBank/DDBJ databases">
        <authorList>
            <person name="Kallberg Y."/>
            <person name="Tangrot J."/>
            <person name="Rosling A."/>
        </authorList>
    </citation>
    <scope>NUCLEOTIDE SEQUENCE</scope>
    <source>
        <strain evidence="1">MA461A</strain>
    </source>
</reference>
<keyword evidence="2" id="KW-1185">Reference proteome</keyword>
<feature type="non-terminal residue" evidence="1">
    <location>
        <position position="48"/>
    </location>
</feature>